<keyword evidence="3" id="KW-1185">Reference proteome</keyword>
<dbReference type="GeneID" id="918303"/>
<accession>Q84572</accession>
<feature type="coiled-coil region" evidence="1">
    <location>
        <begin position="3"/>
        <end position="37"/>
    </location>
</feature>
<evidence type="ECO:0000313" key="3">
    <source>
        <dbReference type="Proteomes" id="UP000000862"/>
    </source>
</evidence>
<protein>
    <submittedName>
        <fullName evidence="2">Uncharacterized protein</fullName>
    </submittedName>
</protein>
<reference evidence="2 3" key="1">
    <citation type="journal article" date="1995" name="Virology">
        <title>Analysis of 45 kb of DNA located at the left end of the chlorella virus PBCV-1 genome.</title>
        <authorList>
            <person name="Lu Z."/>
            <person name="Li Y."/>
            <person name="Zhang Y."/>
            <person name="Kutish G.F."/>
            <person name="Rock D.L."/>
            <person name="Van Etten J.L."/>
        </authorList>
    </citation>
    <scope>NUCLEOTIDE SEQUENCE [LARGE SCALE GENOMIC DNA]</scope>
</reference>
<dbReference type="RefSeq" id="NP_048606.2">
    <property type="nucleotide sequence ID" value="NC_000852.5"/>
</dbReference>
<dbReference type="EMBL" id="JF411744">
    <property type="protein sequence ID" value="AAC96623.2"/>
    <property type="molecule type" value="Genomic_DNA"/>
</dbReference>
<proteinExistence type="predicted"/>
<reference evidence="2 3" key="2">
    <citation type="journal article" date="1995" name="Virology">
        <title>Analysis of 43 kb of the Chlorella virus PBCV-1 330-kb genome: map positions 45 to 88.</title>
        <authorList>
            <person name="Li Y."/>
            <person name="Lu Z."/>
            <person name="Burbank D.E."/>
            <person name="Kutish G.F."/>
            <person name="Rock D.L."/>
            <person name="Van Etten J.L."/>
        </authorList>
    </citation>
    <scope>NUCLEOTIDE SEQUENCE [LARGE SCALE GENOMIC DNA]</scope>
</reference>
<gene>
    <name evidence="2" type="primary">A255R</name>
</gene>
<dbReference type="KEGG" id="vg:918303"/>
<keyword evidence="1" id="KW-0175">Coiled coil</keyword>
<reference evidence="2 3" key="4">
    <citation type="journal article" date="1996" name="Virology">
        <title>Analysis of 76 kb of the chlorella virus PBCV-1 330-kb genome: map positions 182 to 258.</title>
        <authorList>
            <person name="Kutish G.F."/>
            <person name="Li Y."/>
            <person name="Lu Z."/>
            <person name="Furuta M."/>
            <person name="Rock D.L."/>
            <person name="Van Etten J.L."/>
        </authorList>
    </citation>
    <scope>NUCLEOTIDE SEQUENCE [LARGE SCALE GENOMIC DNA]</scope>
</reference>
<sequence>MQLQQIKEIVWNLKDIKENLQKQIDDIDKQISLLLETNGIAKESIAENGKYIYYVVDNDIFERAKVGKTTGDKSSLEHRYKTYMGNVEIVRFERVTDCDEAERVLLKKLTDEKLMWSQRTSNYNSGTELIGNTKRSLNIFQEVVELFT</sequence>
<dbReference type="Proteomes" id="UP000000862">
    <property type="component" value="Segment"/>
</dbReference>
<organismHost>
    <name type="scientific">Chlorella</name>
    <dbReference type="NCBI Taxonomy" id="3071"/>
</organismHost>
<evidence type="ECO:0000313" key="2">
    <source>
        <dbReference type="EMBL" id="AAC96623.2"/>
    </source>
</evidence>
<reference evidence="2 3" key="3">
    <citation type="journal article" date="1996" name="Virology">
        <title>Analysis of 94 kb of the chlorella virus PBCV-1 330-kb genome: map positions 88 to 182.</title>
        <authorList>
            <person name="Lu Z."/>
            <person name="Li Y."/>
            <person name="Que Q."/>
            <person name="Kutish G.F."/>
            <person name="Rock D.L."/>
            <person name="Van Etten J.L."/>
        </authorList>
    </citation>
    <scope>NUCLEOTIDE SEQUENCE [LARGE SCALE GENOMIC DNA]</scope>
</reference>
<reference evidence="2 3" key="8">
    <citation type="journal article" date="2010" name="J. Virol.">
        <title>Microarray analysis of Paramecium bursaria chlorella virus 1 transcription.</title>
        <authorList>
            <person name="Yanai-Balser G.M."/>
            <person name="Duncan G.A."/>
            <person name="Eudy J.D."/>
            <person name="Wang D."/>
            <person name="Li X."/>
            <person name="Agarkova I.V."/>
            <person name="Dunigan D.D."/>
            <person name="Van Etten J.L."/>
        </authorList>
    </citation>
    <scope>NUCLEOTIDE SEQUENCE [LARGE SCALE GENOMIC DNA]</scope>
</reference>
<name>Q84572_PBCV1</name>
<evidence type="ECO:0000256" key="1">
    <source>
        <dbReference type="SAM" id="Coils"/>
    </source>
</evidence>
<reference evidence="2 3" key="5">
    <citation type="journal article" date="1997" name="Virology">
        <title>Analysis of 74 kb of DNA located at the right end of the 330-kb chlorella virus PBCV-1 genome.</title>
        <authorList>
            <person name="Li Y."/>
            <person name="Lu Z."/>
            <person name="Sun L."/>
            <person name="Ropp S."/>
            <person name="Kutish G.F."/>
            <person name="Rock D.L."/>
            <person name="Van Etten J.L."/>
        </authorList>
    </citation>
    <scope>NUCLEOTIDE SEQUENCE [LARGE SCALE GENOMIC DNA]</scope>
</reference>
<reference evidence="2 3" key="7">
    <citation type="journal article" date="2000" name="Virology">
        <title>Characterization of a beta-1,3-glucanase encoded by chlorella virus PBCV-1.</title>
        <authorList>
            <person name="Sun L."/>
            <person name="Gurnon J.R."/>
            <person name="Adams B.J."/>
            <person name="Graves M.V."/>
            <person name="Van Etten J.L."/>
        </authorList>
    </citation>
    <scope>NUCLEOTIDE SEQUENCE [LARGE SCALE GENOMIC DNA]</scope>
</reference>
<organism evidence="2 3">
    <name type="scientific">Paramecium bursaria Chlorella virus 1</name>
    <name type="common">PBCV-1</name>
    <dbReference type="NCBI Taxonomy" id="10506"/>
    <lineage>
        <taxon>Viruses</taxon>
        <taxon>Varidnaviria</taxon>
        <taxon>Bamfordvirae</taxon>
        <taxon>Nucleocytoviricota</taxon>
        <taxon>Megaviricetes</taxon>
        <taxon>Algavirales</taxon>
        <taxon>Phycodnaviridae</taxon>
        <taxon>Chlorovirus</taxon>
        <taxon>Chlorovirus vanettense</taxon>
    </lineage>
</organism>
<reference evidence="2 3" key="6">
    <citation type="journal article" date="1999" name="Virology">
        <title>Chlorella virus PBCV-1 encodes a functional homospermidine synthase.</title>
        <authorList>
            <person name="Kaiser A."/>
            <person name="Vollmert M."/>
            <person name="Tholl D."/>
            <person name="Graves M.V."/>
            <person name="Gurnon J.R."/>
            <person name="Xing W."/>
            <person name="Lisec A.D."/>
            <person name="Nickerson K.W."/>
            <person name="Van Etten J.L."/>
        </authorList>
    </citation>
    <scope>NUCLEOTIDE SEQUENCE [LARGE SCALE GENOMIC DNA]</scope>
</reference>